<evidence type="ECO:0000259" key="10">
    <source>
        <dbReference type="PROSITE" id="PS50009"/>
    </source>
</evidence>
<reference evidence="13" key="1">
    <citation type="submission" date="2023-03" db="EMBL/GenBank/DDBJ databases">
        <title>Mating type loci evolution in Malassezia.</title>
        <authorList>
            <person name="Coelho M.A."/>
        </authorList>
    </citation>
    <scope>NUCLEOTIDE SEQUENCE</scope>
    <source>
        <strain evidence="13">CBS 9431</strain>
    </source>
</reference>
<dbReference type="PROSITE" id="PS00107">
    <property type="entry name" value="PROTEIN_KINASE_ATP"/>
    <property type="match status" value="1"/>
</dbReference>
<sequence length="1533" mass="167764">MNGVPSPKRKTRNFKGLLLKDTSVSQAERVSPLDEAGRSFTRLMRPLGDSKDSATYDNLAGVALGPRASSRLELPEWFSPKLRQPHISPPRSNGSGATQGASEPGPNYAQADGQAVPSLSSAPLSNRSAELSQRINGMRLHSDDDASQRLELKNSNLRTVCELGAGNGGTVTKVVHIPTGITMAKKVVFIDAKPEVRKQILRELQILHECQSNYIVSFYGACLSDIHIYMCMEYMDVGSLDSIYTKHGPIDADVCGKIVVTVVHGLSYLYEVHRIIHRDVKPSNILVNKHGQMKLCDFGVSGELINSIADTFVGTSTYMSPERIQGDQYSIKSDVWSLGITMIELAHGCFPFALDSEDTLHAPEHSTTTAASLGGAPASRPAPQRQAQPMSILELLQHIVYEPPPRLSADMHFPASMVRFVDLCLSKDPTVRPNPMDLRSHEFVRQSEASPIDLSAWAAKAMVALHDFDPSVSLGCVRLVTGQIVQRYLHDASGWSDVAVNDQRGWVPTSFLMGLDEWNERNAAFGHPTSLATDKYVRLQDAPAPPSAEDAALPLHGPVAPLYIPTACSAMLDSCVHTAQALYQALCAQQPTRTAAQAFVTSVRSLLYDLEYVHQAMSPRNIRERDSLLMRTGAVAAFVDVTEATPPCAGLLVAVDELNGLLCSIAKFVCAVSRANSHCDYEAESNAVDSGETSRASSLLDELSLNDTSSSLRNSSDSTKEPSSIETPPPIGAVAVSEARDTPERVSDVLVLSPAQVLATARAAYDQLASVTAAFLGQVHMFEDFMLLSAFQRLLDMGLELLLSSRSLMALVESLGPHLDEEWVPARVAREYIDCLSQLAESVSNFAKANKLSAEGQHAVLNARGTQLKKQLIHVSNMPLCTSTKVMRSMSTLLERAPSSLALRVYGPPQSIQALQKLCKERATPVRNASAPVAAKPAPINVLCEPKRTASPQEMEGVSPKTTGVLATHGALTDSVVPIRRPSFDAPLTESFCSDDSPSLRVAASEAQSPAPSDDLLRNAKNDVVGGTLPALVRWLCEEDRSAHSLPVRAFFLNFRFFTYAEALVETILSVYHDPVDWHMQLHAVHFAFAWLKHYWLALDDSCALRALCDFVQQEHDVRVQPSVDVLSSLIRWRLRLGHGVQFVQLQLEPGPEGPEIQSVLLMPSGERLRLGLAGNENVEDKVPLTDGSPIYASTAGSRSRSRTPNLSKTLLSALDSSDIYHVSVLDLDPMDLAQQITIVESRLFSSIMPNELLFRNQCYMTSHTTTSMSSAIHSRVMSTLTTQITNWIGECILRETELKRRVSILKYFVRLGSAALELQNYNLLMAVQGALNSSTILRLKRTWAGLSSKALAAFEEQRVVMEHTRNFATYRARLRTAQGPVLPFLGLVLTDVTFCVGGNPKTRTGSNGTSLINFARCTKLASILGEVQRFQAHPFDLVEVPEIQCFLTKLRNVSALSGSSENYAAAAEQLYQRSLQLEPRENGTPMTRQRSNSIVPLPWNGARRNSSEALSTHSSKSADSKPSRLEMLIKRW</sequence>
<dbReference type="InterPro" id="IPR036964">
    <property type="entry name" value="RASGEF_cat_dom_sf"/>
</dbReference>
<dbReference type="Pfam" id="PF00617">
    <property type="entry name" value="RasGEF"/>
    <property type="match status" value="1"/>
</dbReference>
<dbReference type="RefSeq" id="XP_060120069.1">
    <property type="nucleotide sequence ID" value="XM_060264086.1"/>
</dbReference>
<dbReference type="PROSITE" id="PS50009">
    <property type="entry name" value="RASGEF_CAT"/>
    <property type="match status" value="1"/>
</dbReference>
<keyword evidence="2 13" id="KW-0808">Transferase</keyword>
<feature type="region of interest" description="Disordered" evidence="9">
    <location>
        <begin position="80"/>
        <end position="128"/>
    </location>
</feature>
<dbReference type="PROSITE" id="PS00108">
    <property type="entry name" value="PROTEIN_KINASE_ST"/>
    <property type="match status" value="1"/>
</dbReference>
<dbReference type="PANTHER" id="PTHR47448">
    <property type="entry name" value="DUAL SPECIFICITY MITOGEN-ACTIVATED PROTEIN KINASE KINASE DSOR1-LIKE PROTEIN"/>
    <property type="match status" value="1"/>
</dbReference>
<name>A0AAF0EYN9_9BASI</name>
<dbReference type="PANTHER" id="PTHR47448:SF1">
    <property type="entry name" value="SERINE_THREONINE-PROTEIN KINASE STE7 HOMOLOG"/>
    <property type="match status" value="1"/>
</dbReference>
<feature type="region of interest" description="Disordered" evidence="9">
    <location>
        <begin position="365"/>
        <end position="387"/>
    </location>
</feature>
<dbReference type="EMBL" id="CP119958">
    <property type="protein sequence ID" value="WFD37172.1"/>
    <property type="molecule type" value="Genomic_DNA"/>
</dbReference>
<dbReference type="Gene3D" id="1.10.510.10">
    <property type="entry name" value="Transferase(Phosphotransferase) domain 1"/>
    <property type="match status" value="1"/>
</dbReference>
<keyword evidence="7" id="KW-0344">Guanine-nucleotide releasing factor</keyword>
<feature type="binding site" evidence="8">
    <location>
        <position position="186"/>
    </location>
    <ligand>
        <name>ATP</name>
        <dbReference type="ChEBI" id="CHEBI:30616"/>
    </ligand>
</feature>
<evidence type="ECO:0000256" key="3">
    <source>
        <dbReference type="ARBA" id="ARBA00022741"/>
    </source>
</evidence>
<feature type="compositionally biased region" description="Low complexity" evidence="9">
    <location>
        <begin position="376"/>
        <end position="387"/>
    </location>
</feature>
<evidence type="ECO:0000256" key="9">
    <source>
        <dbReference type="SAM" id="MobiDB-lite"/>
    </source>
</evidence>
<dbReference type="InterPro" id="IPR023578">
    <property type="entry name" value="Ras_GEF_dom_sf"/>
</dbReference>
<dbReference type="InterPro" id="IPR050915">
    <property type="entry name" value="MAP_kinase_kinase"/>
</dbReference>
<evidence type="ECO:0000259" key="12">
    <source>
        <dbReference type="PROSITE" id="PS50212"/>
    </source>
</evidence>
<evidence type="ECO:0000256" key="7">
    <source>
        <dbReference type="PROSITE-ProRule" id="PRU00168"/>
    </source>
</evidence>
<feature type="region of interest" description="Disordered" evidence="9">
    <location>
        <begin position="1481"/>
        <end position="1526"/>
    </location>
</feature>
<feature type="region of interest" description="Disordered" evidence="9">
    <location>
        <begin position="707"/>
        <end position="732"/>
    </location>
</feature>
<accession>A0AAF0EYN9</accession>
<dbReference type="FunFam" id="3.30.200.20:FF:000040">
    <property type="entry name" value="Dual specificity mitogen-activated protein kinase kinase"/>
    <property type="match status" value="1"/>
</dbReference>
<evidence type="ECO:0000256" key="2">
    <source>
        <dbReference type="ARBA" id="ARBA00022679"/>
    </source>
</evidence>
<feature type="domain" description="Ras-GEF" evidence="10">
    <location>
        <begin position="1229"/>
        <end position="1481"/>
    </location>
</feature>
<dbReference type="InterPro" id="IPR036028">
    <property type="entry name" value="SH3-like_dom_sf"/>
</dbReference>
<evidence type="ECO:0000256" key="1">
    <source>
        <dbReference type="ARBA" id="ARBA00022527"/>
    </source>
</evidence>
<comment type="similarity">
    <text evidence="6">Belongs to the protein kinase superfamily. STE Ser/Thr protein kinase family. MAP kinase kinase subfamily.</text>
</comment>
<dbReference type="SMART" id="SM00220">
    <property type="entry name" value="S_TKc"/>
    <property type="match status" value="1"/>
</dbReference>
<dbReference type="CDD" id="cd00155">
    <property type="entry name" value="RasGEF"/>
    <property type="match status" value="1"/>
</dbReference>
<feature type="compositionally biased region" description="Polar residues" evidence="9">
    <location>
        <begin position="90"/>
        <end position="101"/>
    </location>
</feature>
<dbReference type="Gene3D" id="2.30.30.40">
    <property type="entry name" value="SH3 Domains"/>
    <property type="match status" value="1"/>
</dbReference>
<dbReference type="Gene3D" id="1.20.870.10">
    <property type="entry name" value="Son of sevenless (SoS) protein Chain: S domain 1"/>
    <property type="match status" value="1"/>
</dbReference>
<keyword evidence="4 13" id="KW-0418">Kinase</keyword>
<evidence type="ECO:0000259" key="11">
    <source>
        <dbReference type="PROSITE" id="PS50011"/>
    </source>
</evidence>
<dbReference type="GO" id="GO:0004674">
    <property type="term" value="F:protein serine/threonine kinase activity"/>
    <property type="evidence" value="ECO:0007669"/>
    <property type="project" value="UniProtKB-KW"/>
</dbReference>
<dbReference type="Proteomes" id="UP001217754">
    <property type="component" value="Chromosome 1"/>
</dbReference>
<protein>
    <submittedName>
        <fullName evidence="13">Mitogen-activated protein kinase kinase</fullName>
        <ecNumber evidence="13">2.7.12.2</ecNumber>
    </submittedName>
</protein>
<dbReference type="GO" id="GO:0007264">
    <property type="term" value="P:small GTPase-mediated signal transduction"/>
    <property type="evidence" value="ECO:0007669"/>
    <property type="project" value="InterPro"/>
</dbReference>
<evidence type="ECO:0000313" key="14">
    <source>
        <dbReference type="Proteomes" id="UP001217754"/>
    </source>
</evidence>
<dbReference type="InterPro" id="IPR000651">
    <property type="entry name" value="Ras-like_Gua-exchang_fac_N"/>
</dbReference>
<dbReference type="Pfam" id="PF00069">
    <property type="entry name" value="Pkinase"/>
    <property type="match status" value="1"/>
</dbReference>
<dbReference type="GO" id="GO:0004708">
    <property type="term" value="F:MAP kinase kinase activity"/>
    <property type="evidence" value="ECO:0007669"/>
    <property type="project" value="UniProtKB-EC"/>
</dbReference>
<gene>
    <name evidence="13" type="primary">STE7</name>
    <name evidence="13" type="ORF">MJAP1_000114</name>
</gene>
<dbReference type="SUPFAM" id="SSF56112">
    <property type="entry name" value="Protein kinase-like (PK-like)"/>
    <property type="match status" value="1"/>
</dbReference>
<evidence type="ECO:0000256" key="4">
    <source>
        <dbReference type="ARBA" id="ARBA00022777"/>
    </source>
</evidence>
<dbReference type="InterPro" id="IPR017441">
    <property type="entry name" value="Protein_kinase_ATP_BS"/>
</dbReference>
<dbReference type="SUPFAM" id="SSF48366">
    <property type="entry name" value="Ras GEF"/>
    <property type="match status" value="1"/>
</dbReference>
<dbReference type="SUPFAM" id="SSF50044">
    <property type="entry name" value="SH3-domain"/>
    <property type="match status" value="1"/>
</dbReference>
<evidence type="ECO:0000313" key="13">
    <source>
        <dbReference type="EMBL" id="WFD37172.1"/>
    </source>
</evidence>
<dbReference type="InterPro" id="IPR000719">
    <property type="entry name" value="Prot_kinase_dom"/>
</dbReference>
<evidence type="ECO:0000256" key="5">
    <source>
        <dbReference type="ARBA" id="ARBA00022840"/>
    </source>
</evidence>
<evidence type="ECO:0000256" key="8">
    <source>
        <dbReference type="PROSITE-ProRule" id="PRU10141"/>
    </source>
</evidence>
<feature type="compositionally biased region" description="Polar residues" evidence="9">
    <location>
        <begin position="1485"/>
        <end position="1495"/>
    </location>
</feature>
<dbReference type="GO" id="GO:0005524">
    <property type="term" value="F:ATP binding"/>
    <property type="evidence" value="ECO:0007669"/>
    <property type="project" value="UniProtKB-UniRule"/>
</dbReference>
<dbReference type="PROSITE" id="PS50212">
    <property type="entry name" value="RASGEF_NTER"/>
    <property type="match status" value="1"/>
</dbReference>
<dbReference type="InterPro" id="IPR008271">
    <property type="entry name" value="Ser/Thr_kinase_AS"/>
</dbReference>
<dbReference type="GeneID" id="85223763"/>
<dbReference type="GO" id="GO:0005085">
    <property type="term" value="F:guanyl-nucleotide exchange factor activity"/>
    <property type="evidence" value="ECO:0007669"/>
    <property type="project" value="UniProtKB-KW"/>
</dbReference>
<keyword evidence="1" id="KW-0723">Serine/threonine-protein kinase</keyword>
<feature type="domain" description="Protein kinase" evidence="11">
    <location>
        <begin position="157"/>
        <end position="444"/>
    </location>
</feature>
<feature type="domain" description="N-terminal Ras-GEF" evidence="12">
    <location>
        <begin position="1020"/>
        <end position="1135"/>
    </location>
</feature>
<dbReference type="PROSITE" id="PS50011">
    <property type="entry name" value="PROTEIN_KINASE_DOM"/>
    <property type="match status" value="1"/>
</dbReference>
<feature type="compositionally biased region" description="Low complexity" evidence="9">
    <location>
        <begin position="707"/>
        <end position="717"/>
    </location>
</feature>
<dbReference type="InterPro" id="IPR011009">
    <property type="entry name" value="Kinase-like_dom_sf"/>
</dbReference>
<dbReference type="EC" id="2.7.12.2" evidence="13"/>
<dbReference type="Gene3D" id="3.30.200.20">
    <property type="entry name" value="Phosphorylase Kinase, domain 1"/>
    <property type="match status" value="1"/>
</dbReference>
<keyword evidence="3 8" id="KW-0547">Nucleotide-binding</keyword>
<dbReference type="InterPro" id="IPR001895">
    <property type="entry name" value="RASGEF_cat_dom"/>
</dbReference>
<dbReference type="SMART" id="SM00147">
    <property type="entry name" value="RasGEF"/>
    <property type="match status" value="1"/>
</dbReference>
<dbReference type="Gene3D" id="1.10.840.10">
    <property type="entry name" value="Ras guanine-nucleotide exchange factors catalytic domain"/>
    <property type="match status" value="1"/>
</dbReference>
<proteinExistence type="inferred from homology"/>
<keyword evidence="5 8" id="KW-0067">ATP-binding</keyword>
<feature type="compositionally biased region" description="Basic and acidic residues" evidence="9">
    <location>
        <begin position="1517"/>
        <end position="1526"/>
    </location>
</feature>
<organism evidence="13 14">
    <name type="scientific">Malassezia japonica</name>
    <dbReference type="NCBI Taxonomy" id="223818"/>
    <lineage>
        <taxon>Eukaryota</taxon>
        <taxon>Fungi</taxon>
        <taxon>Dikarya</taxon>
        <taxon>Basidiomycota</taxon>
        <taxon>Ustilaginomycotina</taxon>
        <taxon>Malasseziomycetes</taxon>
        <taxon>Malasseziales</taxon>
        <taxon>Malasseziaceae</taxon>
        <taxon>Malassezia</taxon>
    </lineage>
</organism>
<keyword evidence="14" id="KW-1185">Reference proteome</keyword>
<evidence type="ECO:0000256" key="6">
    <source>
        <dbReference type="ARBA" id="ARBA00038035"/>
    </source>
</evidence>
<feature type="compositionally biased region" description="Polar residues" evidence="9">
    <location>
        <begin position="1504"/>
        <end position="1516"/>
    </location>
</feature>
<feature type="compositionally biased region" description="Polar residues" evidence="9">
    <location>
        <begin position="117"/>
        <end position="128"/>
    </location>
</feature>